<proteinExistence type="inferred from homology"/>
<dbReference type="Pfam" id="PF03227">
    <property type="entry name" value="GILT"/>
    <property type="match status" value="1"/>
</dbReference>
<comment type="similarity">
    <text evidence="2">Belongs to the GILT family.</text>
</comment>
<comment type="caution">
    <text evidence="7">The sequence shown here is derived from an EMBL/GenBank/DDBJ whole genome shotgun (WGS) entry which is preliminary data.</text>
</comment>
<sequence>MPYARWPAFTFCSQTPVFEARTNTADTEIILIFCCHRRRRSIRLQVDFLSSADIILTFCVINSKKMESRARNSFVLLTIVFAFALQCVLALDSNTPIVNPAPNNSVASNPASVNPAPISPAANPAVNPASVLKPSEDIAKTESAPLTNNNVSKHIVEIEVYYEALCGDSVKFVSNQLLPTFNKLSKFINVVFVPFAQGNISTNTDNSFNLTCRRDKECDADKVHACGIHKIKDSEQLIKFVNCSLTEAFNNSNKTVPIDVCGKNSNIESAVITEITNCTNSTESYPWLQEYMNKSSAAHVKFVPKVLINKNSTEDFSTTVTFMNAVCKQIPVELQPEDCKTIPSGSDTLVVGVLPIIIGAFYFIKMI</sequence>
<name>A0AAV0XBH9_9HEMI</name>
<evidence type="ECO:0000256" key="1">
    <source>
        <dbReference type="ARBA" id="ARBA00004613"/>
    </source>
</evidence>
<dbReference type="InterPro" id="IPR004911">
    <property type="entry name" value="Interferon-induced_GILT"/>
</dbReference>
<dbReference type="PANTHER" id="PTHR13234">
    <property type="entry name" value="GAMMA-INTERFERON INDUCIBLE LYSOSOMAL THIOL REDUCTASE GILT"/>
    <property type="match status" value="1"/>
</dbReference>
<gene>
    <name evidence="7" type="ORF">MEUPH1_LOCUS19764</name>
</gene>
<dbReference type="Proteomes" id="UP001160148">
    <property type="component" value="Unassembled WGS sequence"/>
</dbReference>
<feature type="transmembrane region" description="Helical" evidence="6">
    <location>
        <begin position="348"/>
        <end position="364"/>
    </location>
</feature>
<keyword evidence="6" id="KW-1133">Transmembrane helix</keyword>
<keyword evidence="3" id="KW-0964">Secreted</keyword>
<keyword evidence="4" id="KW-0732">Signal</keyword>
<evidence type="ECO:0000256" key="4">
    <source>
        <dbReference type="ARBA" id="ARBA00022729"/>
    </source>
</evidence>
<evidence type="ECO:0000313" key="8">
    <source>
        <dbReference type="Proteomes" id="UP001160148"/>
    </source>
</evidence>
<keyword evidence="6" id="KW-0812">Transmembrane</keyword>
<accession>A0AAV0XBH9</accession>
<keyword evidence="6" id="KW-0472">Membrane</keyword>
<evidence type="ECO:0000256" key="6">
    <source>
        <dbReference type="SAM" id="Phobius"/>
    </source>
</evidence>
<dbReference type="GO" id="GO:0016671">
    <property type="term" value="F:oxidoreductase activity, acting on a sulfur group of donors, disulfide as acceptor"/>
    <property type="evidence" value="ECO:0007669"/>
    <property type="project" value="InterPro"/>
</dbReference>
<evidence type="ECO:0000256" key="3">
    <source>
        <dbReference type="ARBA" id="ARBA00022525"/>
    </source>
</evidence>
<protein>
    <recommendedName>
        <fullName evidence="9">Gamma-interferon-inducible lysosomal thiol reductase</fullName>
    </recommendedName>
</protein>
<dbReference type="EMBL" id="CARXXK010000004">
    <property type="protein sequence ID" value="CAI6365006.1"/>
    <property type="molecule type" value="Genomic_DNA"/>
</dbReference>
<evidence type="ECO:0000256" key="2">
    <source>
        <dbReference type="ARBA" id="ARBA00005679"/>
    </source>
</evidence>
<keyword evidence="5" id="KW-0325">Glycoprotein</keyword>
<reference evidence="7 8" key="1">
    <citation type="submission" date="2023-01" db="EMBL/GenBank/DDBJ databases">
        <authorList>
            <person name="Whitehead M."/>
        </authorList>
    </citation>
    <scope>NUCLEOTIDE SEQUENCE [LARGE SCALE GENOMIC DNA]</scope>
</reference>
<dbReference type="AlphaFoldDB" id="A0AAV0XBH9"/>
<evidence type="ECO:0000256" key="5">
    <source>
        <dbReference type="ARBA" id="ARBA00023180"/>
    </source>
</evidence>
<comment type="subcellular location">
    <subcellularLocation>
        <location evidence="1">Secreted</location>
    </subcellularLocation>
</comment>
<keyword evidence="8" id="KW-1185">Reference proteome</keyword>
<evidence type="ECO:0000313" key="7">
    <source>
        <dbReference type="EMBL" id="CAI6365006.1"/>
    </source>
</evidence>
<evidence type="ECO:0008006" key="9">
    <source>
        <dbReference type="Google" id="ProtNLM"/>
    </source>
</evidence>
<dbReference type="GO" id="GO:0005576">
    <property type="term" value="C:extracellular region"/>
    <property type="evidence" value="ECO:0007669"/>
    <property type="project" value="UniProtKB-SubCell"/>
</dbReference>
<dbReference type="PANTHER" id="PTHR13234:SF8">
    <property type="entry name" value="GAMMA-INTERFERON-INDUCIBLE LYSOSOMAL THIOL REDUCTASE"/>
    <property type="match status" value="1"/>
</dbReference>
<organism evidence="7 8">
    <name type="scientific">Macrosiphum euphorbiae</name>
    <name type="common">potato aphid</name>
    <dbReference type="NCBI Taxonomy" id="13131"/>
    <lineage>
        <taxon>Eukaryota</taxon>
        <taxon>Metazoa</taxon>
        <taxon>Ecdysozoa</taxon>
        <taxon>Arthropoda</taxon>
        <taxon>Hexapoda</taxon>
        <taxon>Insecta</taxon>
        <taxon>Pterygota</taxon>
        <taxon>Neoptera</taxon>
        <taxon>Paraneoptera</taxon>
        <taxon>Hemiptera</taxon>
        <taxon>Sternorrhyncha</taxon>
        <taxon>Aphidomorpha</taxon>
        <taxon>Aphidoidea</taxon>
        <taxon>Aphididae</taxon>
        <taxon>Macrosiphini</taxon>
        <taxon>Macrosiphum</taxon>
    </lineage>
</organism>